<dbReference type="PANTHER" id="PTHR12526">
    <property type="entry name" value="GLYCOSYLTRANSFERASE"/>
    <property type="match status" value="1"/>
</dbReference>
<evidence type="ECO:0000313" key="3">
    <source>
        <dbReference type="EMBL" id="MBK5930310.1"/>
    </source>
</evidence>
<feature type="domain" description="Glycosyltransferase subfamily 4-like N-terminal" evidence="2">
    <location>
        <begin position="30"/>
        <end position="179"/>
    </location>
</feature>
<dbReference type="AlphaFoldDB" id="A0AAJ0UF52"/>
<dbReference type="Gene3D" id="3.40.50.2000">
    <property type="entry name" value="Glycogen Phosphorylase B"/>
    <property type="match status" value="2"/>
</dbReference>
<accession>A0AAJ0UF52</accession>
<comment type="caution">
    <text evidence="3">The sequence shown here is derived from an EMBL/GenBank/DDBJ whole genome shotgun (WGS) entry which is preliminary data.</text>
</comment>
<dbReference type="CDD" id="cd03811">
    <property type="entry name" value="GT4_GT28_WabH-like"/>
    <property type="match status" value="1"/>
</dbReference>
<dbReference type="GO" id="GO:0016757">
    <property type="term" value="F:glycosyltransferase activity"/>
    <property type="evidence" value="ECO:0007669"/>
    <property type="project" value="TreeGrafter"/>
</dbReference>
<evidence type="ECO:0000313" key="4">
    <source>
        <dbReference type="Proteomes" id="UP001296967"/>
    </source>
</evidence>
<sequence length="382" mass="43328">MTSHAEAHPDRLASAHWPSSLQLIGSKGLGGAERWFQRFCEALAERQAPAAIGLRAGGELDRLRGQQGLDARLPCHRLPFRTVWDPLSRLAVERLVRRVKPQIVQTYMGRATRLTRLSRRPGLGLARPVHLTRLGGYYDLSPYRHADAWIGNTRQLCDWMLQQGLPARRVHQIYNFVDPPQPLPAAELAQRRRQLGVHADEQLLLCMGRFVTVKGQRYLLDALARLPAELGGRRWRLLLLGEGPLRQRLQRQARELGIDSRILWLGWQPEPAPYLQLADLVVFPSLETETLGNVILEAWAWRRPLVTAAFRGAREITHHGKDAWCVPCEDAPALAEGIRLLLREPALAKALVEQGAQRVEQTFSRTVIMQRYLELYTDLTDG</sequence>
<dbReference type="Proteomes" id="UP001296967">
    <property type="component" value="Unassembled WGS sequence"/>
</dbReference>
<keyword evidence="4" id="KW-1185">Reference proteome</keyword>
<dbReference type="InterPro" id="IPR001296">
    <property type="entry name" value="Glyco_trans_1"/>
</dbReference>
<dbReference type="Pfam" id="PF00534">
    <property type="entry name" value="Glycos_transf_1"/>
    <property type="match status" value="1"/>
</dbReference>
<reference evidence="3" key="2">
    <citation type="journal article" date="2020" name="Microorganisms">
        <title>Osmotic Adaptation and Compatible Solute Biosynthesis of Phototrophic Bacteria as Revealed from Genome Analyses.</title>
        <authorList>
            <person name="Imhoff J.F."/>
            <person name="Rahn T."/>
            <person name="Kunzel S."/>
            <person name="Keller A."/>
            <person name="Neulinger S.C."/>
        </authorList>
    </citation>
    <scope>NUCLEOTIDE SEQUENCE</scope>
    <source>
        <strain evidence="3">DSM 4395</strain>
    </source>
</reference>
<gene>
    <name evidence="3" type="ORF">CCR82_07185</name>
</gene>
<dbReference type="Pfam" id="PF13439">
    <property type="entry name" value="Glyco_transf_4"/>
    <property type="match status" value="1"/>
</dbReference>
<proteinExistence type="predicted"/>
<name>A0AAJ0UF52_HALSE</name>
<reference evidence="3" key="1">
    <citation type="submission" date="2017-05" db="EMBL/GenBank/DDBJ databases">
        <authorList>
            <person name="Imhoff J.F."/>
            <person name="Rahn T."/>
            <person name="Kuenzel S."/>
            <person name="Neulinger S.C."/>
        </authorList>
    </citation>
    <scope>NUCLEOTIDE SEQUENCE</scope>
    <source>
        <strain evidence="3">DSM 4395</strain>
    </source>
</reference>
<dbReference type="InterPro" id="IPR028098">
    <property type="entry name" value="Glyco_trans_4-like_N"/>
</dbReference>
<evidence type="ECO:0000259" key="2">
    <source>
        <dbReference type="Pfam" id="PF13439"/>
    </source>
</evidence>
<evidence type="ECO:0000259" key="1">
    <source>
        <dbReference type="Pfam" id="PF00534"/>
    </source>
</evidence>
<dbReference type="PANTHER" id="PTHR12526:SF636">
    <property type="entry name" value="BLL3647 PROTEIN"/>
    <property type="match status" value="1"/>
</dbReference>
<protein>
    <submittedName>
        <fullName evidence="3">Glycosyltransferase</fullName>
    </submittedName>
</protein>
<dbReference type="EMBL" id="NHSF01000051">
    <property type="protein sequence ID" value="MBK5930310.1"/>
    <property type="molecule type" value="Genomic_DNA"/>
</dbReference>
<organism evidence="3 4">
    <name type="scientific">Halochromatium salexigens</name>
    <name type="common">Chromatium salexigens</name>
    <dbReference type="NCBI Taxonomy" id="49447"/>
    <lineage>
        <taxon>Bacteria</taxon>
        <taxon>Pseudomonadati</taxon>
        <taxon>Pseudomonadota</taxon>
        <taxon>Gammaproteobacteria</taxon>
        <taxon>Chromatiales</taxon>
        <taxon>Chromatiaceae</taxon>
        <taxon>Halochromatium</taxon>
    </lineage>
</organism>
<dbReference type="SUPFAM" id="SSF53756">
    <property type="entry name" value="UDP-Glycosyltransferase/glycogen phosphorylase"/>
    <property type="match status" value="1"/>
</dbReference>
<feature type="domain" description="Glycosyl transferase family 1" evidence="1">
    <location>
        <begin position="192"/>
        <end position="357"/>
    </location>
</feature>